<keyword evidence="2" id="KW-0687">Ribonucleoprotein</keyword>
<dbReference type="HAMAP" id="MF_00291_B">
    <property type="entry name" value="Ribosomal_uS2_B"/>
    <property type="match status" value="1"/>
</dbReference>
<dbReference type="InterPro" id="IPR005706">
    <property type="entry name" value="Ribosomal_uS2_bac/mit/plastid"/>
</dbReference>
<name>A0A890CKN7_9STRA</name>
<organism evidence="2">
    <name type="scientific">Nannochloropsis limnetica</name>
    <dbReference type="NCBI Taxonomy" id="120807"/>
    <lineage>
        <taxon>Eukaryota</taxon>
        <taxon>Sar</taxon>
        <taxon>Stramenopiles</taxon>
        <taxon>Ochrophyta</taxon>
        <taxon>Eustigmatophyceae</taxon>
        <taxon>Eustigmatales</taxon>
        <taxon>Monodopsidaceae</taxon>
        <taxon>Nannochloropsis</taxon>
    </lineage>
</organism>
<dbReference type="PANTHER" id="PTHR12534">
    <property type="entry name" value="30S RIBOSOMAL PROTEIN S2 PROKARYOTIC AND ORGANELLAR"/>
    <property type="match status" value="1"/>
</dbReference>
<proteinExistence type="inferred from homology"/>
<accession>A0A890CKN7</accession>
<dbReference type="InterPro" id="IPR023591">
    <property type="entry name" value="Ribosomal_uS2_flav_dom_sf"/>
</dbReference>
<dbReference type="Pfam" id="PF00318">
    <property type="entry name" value="Ribosomal_S2"/>
    <property type="match status" value="2"/>
</dbReference>
<dbReference type="GO" id="GO:0005763">
    <property type="term" value="C:mitochondrial small ribosomal subunit"/>
    <property type="evidence" value="ECO:0007669"/>
    <property type="project" value="TreeGrafter"/>
</dbReference>
<dbReference type="GO" id="GO:0006412">
    <property type="term" value="P:translation"/>
    <property type="evidence" value="ECO:0007669"/>
    <property type="project" value="InterPro"/>
</dbReference>
<keyword evidence="2" id="KW-0689">Ribosomal protein</keyword>
<dbReference type="InterPro" id="IPR001865">
    <property type="entry name" value="Ribosomal_uS2"/>
</dbReference>
<dbReference type="Gene3D" id="3.40.50.10490">
    <property type="entry name" value="Glucose-6-phosphate isomerase like protein, domain 1"/>
    <property type="match status" value="1"/>
</dbReference>
<dbReference type="AlphaFoldDB" id="A0A890CKN7"/>
<protein>
    <submittedName>
        <fullName evidence="2">40S ribosomal protein S2</fullName>
    </submittedName>
</protein>
<dbReference type="CDD" id="cd01425">
    <property type="entry name" value="RPS2"/>
    <property type="match status" value="1"/>
</dbReference>
<comment type="similarity">
    <text evidence="1">Belongs to the universal ribosomal protein uS2 family.</text>
</comment>
<dbReference type="SUPFAM" id="SSF52313">
    <property type="entry name" value="Ribosomal protein S2"/>
    <property type="match status" value="1"/>
</dbReference>
<gene>
    <name evidence="2" type="primary">rps2</name>
</gene>
<keyword evidence="2" id="KW-0496">Mitochondrion</keyword>
<dbReference type="EMBL" id="MT872229">
    <property type="protein sequence ID" value="QRG32548.1"/>
    <property type="molecule type" value="Genomic_DNA"/>
</dbReference>
<dbReference type="EMBL" id="MT872227">
    <property type="protein sequence ID" value="QRG32478.1"/>
    <property type="molecule type" value="Genomic_DNA"/>
</dbReference>
<dbReference type="PANTHER" id="PTHR12534:SF0">
    <property type="entry name" value="SMALL RIBOSOMAL SUBUNIT PROTEIN US2M"/>
    <property type="match status" value="1"/>
</dbReference>
<dbReference type="PRINTS" id="PR00395">
    <property type="entry name" value="RIBOSOMALS2"/>
</dbReference>
<dbReference type="GO" id="GO:0003735">
    <property type="term" value="F:structural constituent of ribosome"/>
    <property type="evidence" value="ECO:0007669"/>
    <property type="project" value="InterPro"/>
</dbReference>
<sequence length="212" mass="24726">MKNLQKNLNRFVLQKFITYGLHIGSLKSVWNPSFGPFLNGFRNNFCIINPELTMLYLRRAFKILQKTHLANKKILFIGSPVGLEKEFSRLCTKNNHYFLEKGAYGFFSNYKNKVYSKLSTLHNIDSQPAMIFLFDPSLNAMVLEETKALDIPIISFVSTDDNYSQIDYLIPANIKSQKGGLFVYNLFYHLFNIKDQKLFNEKRKLMKKVNNI</sequence>
<evidence type="ECO:0000256" key="1">
    <source>
        <dbReference type="ARBA" id="ARBA00006242"/>
    </source>
</evidence>
<reference evidence="2" key="1">
    <citation type="submission" date="2020-08" db="EMBL/GenBank/DDBJ databases">
        <title>Environmental palaeogenomic reconstruction of an Ice Age algal population.</title>
        <authorList>
            <person name="Lammers Y."/>
            <person name="Heintzman P.D."/>
            <person name="Alsos I.G."/>
        </authorList>
    </citation>
    <scope>NUCLEOTIDE SEQUENCE</scope>
</reference>
<evidence type="ECO:0000313" key="2">
    <source>
        <dbReference type="EMBL" id="QRG32478.1"/>
    </source>
</evidence>
<geneLocation type="mitochondrion" evidence="2"/>